<organism evidence="5 6">
    <name type="scientific">Zizania palustris</name>
    <name type="common">Northern wild rice</name>
    <dbReference type="NCBI Taxonomy" id="103762"/>
    <lineage>
        <taxon>Eukaryota</taxon>
        <taxon>Viridiplantae</taxon>
        <taxon>Streptophyta</taxon>
        <taxon>Embryophyta</taxon>
        <taxon>Tracheophyta</taxon>
        <taxon>Spermatophyta</taxon>
        <taxon>Magnoliopsida</taxon>
        <taxon>Liliopsida</taxon>
        <taxon>Poales</taxon>
        <taxon>Poaceae</taxon>
        <taxon>BOP clade</taxon>
        <taxon>Oryzoideae</taxon>
        <taxon>Oryzeae</taxon>
        <taxon>Zizaniinae</taxon>
        <taxon>Zizania</taxon>
    </lineage>
</organism>
<name>A0A8J5WXW6_ZIZPA</name>
<evidence type="ECO:0000313" key="5">
    <source>
        <dbReference type="EMBL" id="KAG8095493.1"/>
    </source>
</evidence>
<keyword evidence="3" id="KW-0479">Metal-binding</keyword>
<comment type="caution">
    <text evidence="5">The sequence shown here is derived from an EMBL/GenBank/DDBJ whole genome shotgun (WGS) entry which is preliminary data.</text>
</comment>
<dbReference type="InterPro" id="IPR039702">
    <property type="entry name" value="FPS1-like"/>
</dbReference>
<reference evidence="5" key="1">
    <citation type="journal article" date="2021" name="bioRxiv">
        <title>Whole Genome Assembly and Annotation of Northern Wild Rice, Zizania palustris L., Supports a Whole Genome Duplication in the Zizania Genus.</title>
        <authorList>
            <person name="Haas M."/>
            <person name="Kono T."/>
            <person name="Macchietto M."/>
            <person name="Millas R."/>
            <person name="McGilp L."/>
            <person name="Shao M."/>
            <person name="Duquette J."/>
            <person name="Hirsch C.N."/>
            <person name="Kimball J."/>
        </authorList>
    </citation>
    <scope>NUCLEOTIDE SEQUENCE</scope>
    <source>
        <tissue evidence="5">Fresh leaf tissue</tissue>
    </source>
</reference>
<comment type="cofactor">
    <cofactor evidence="1">
        <name>Mg(2+)</name>
        <dbReference type="ChEBI" id="CHEBI:18420"/>
    </cofactor>
</comment>
<dbReference type="OrthoDB" id="10257492at2759"/>
<evidence type="ECO:0000256" key="1">
    <source>
        <dbReference type="ARBA" id="ARBA00001946"/>
    </source>
</evidence>
<sequence length="319" mass="36138">MVRSSVCSSTLARSAGDRLFPTRAQLFPLPLSLSLCAQPSPPLPLCVLASPCATIAPLPPHHRSSPAGQFLMSPATSSNHRCLLPRHLSWPLESPLYPPAPPTMASTTKSQTLARQKEEDLAKNARKFTHKNFQSVTKKLRSQFATLAKMLDYNVLGGKPNRGLSVIDSYKILKGTDVLIKEEIFLACTLGWCIEWLQAYFLVLDDIMDNSQTRCGHPCWFRVPQIRTDIEDYKCSWLVVQTLEHTDENQKHNLFENYGKSDPKRVAKMKGLYKELNLEVVFHKYERVSYNKLIADIEAQPNKAVHSVLRSFLNKIYKK</sequence>
<proteinExistence type="predicted"/>
<dbReference type="PANTHER" id="PTHR11525">
    <property type="entry name" value="FARNESYL-PYROPHOSPHATE SYNTHETASE"/>
    <property type="match status" value="1"/>
</dbReference>
<dbReference type="GO" id="GO:0046872">
    <property type="term" value="F:metal ion binding"/>
    <property type="evidence" value="ECO:0007669"/>
    <property type="project" value="UniProtKB-KW"/>
</dbReference>
<dbReference type="InterPro" id="IPR000092">
    <property type="entry name" value="Polyprenyl_synt"/>
</dbReference>
<protein>
    <submittedName>
        <fullName evidence="5">Uncharacterized protein</fullName>
    </submittedName>
</protein>
<reference evidence="5" key="2">
    <citation type="submission" date="2021-02" db="EMBL/GenBank/DDBJ databases">
        <authorList>
            <person name="Kimball J.A."/>
            <person name="Haas M.W."/>
            <person name="Macchietto M."/>
            <person name="Kono T."/>
            <person name="Duquette J."/>
            <person name="Shao M."/>
        </authorList>
    </citation>
    <scope>NUCLEOTIDE SEQUENCE</scope>
    <source>
        <tissue evidence="5">Fresh leaf tissue</tissue>
    </source>
</reference>
<dbReference type="GO" id="GO:0045337">
    <property type="term" value="P:farnesyl diphosphate biosynthetic process"/>
    <property type="evidence" value="ECO:0007669"/>
    <property type="project" value="TreeGrafter"/>
</dbReference>
<accession>A0A8J5WXW6</accession>
<dbReference type="AlphaFoldDB" id="A0A8J5WXW6"/>
<keyword evidence="4" id="KW-0460">Magnesium</keyword>
<evidence type="ECO:0000256" key="3">
    <source>
        <dbReference type="ARBA" id="ARBA00022723"/>
    </source>
</evidence>
<dbReference type="GO" id="GO:0005737">
    <property type="term" value="C:cytoplasm"/>
    <property type="evidence" value="ECO:0007669"/>
    <property type="project" value="TreeGrafter"/>
</dbReference>
<gene>
    <name evidence="5" type="ORF">GUJ93_ZPchr0012g20342</name>
</gene>
<keyword evidence="2" id="KW-0808">Transferase</keyword>
<dbReference type="EMBL" id="JAAALK010000080">
    <property type="protein sequence ID" value="KAG8095493.1"/>
    <property type="molecule type" value="Genomic_DNA"/>
</dbReference>
<evidence type="ECO:0000256" key="2">
    <source>
        <dbReference type="ARBA" id="ARBA00022679"/>
    </source>
</evidence>
<dbReference type="GO" id="GO:0004337">
    <property type="term" value="F:(2E,6E)-farnesyl diphosphate synthase activity"/>
    <property type="evidence" value="ECO:0007669"/>
    <property type="project" value="TreeGrafter"/>
</dbReference>
<dbReference type="GO" id="GO:0004161">
    <property type="term" value="F:dimethylallyltranstransferase activity"/>
    <property type="evidence" value="ECO:0007669"/>
    <property type="project" value="TreeGrafter"/>
</dbReference>
<dbReference type="Proteomes" id="UP000729402">
    <property type="component" value="Unassembled WGS sequence"/>
</dbReference>
<evidence type="ECO:0000313" key="6">
    <source>
        <dbReference type="Proteomes" id="UP000729402"/>
    </source>
</evidence>
<evidence type="ECO:0000256" key="4">
    <source>
        <dbReference type="ARBA" id="ARBA00022842"/>
    </source>
</evidence>
<dbReference type="Pfam" id="PF00348">
    <property type="entry name" value="polyprenyl_synt"/>
    <property type="match status" value="1"/>
</dbReference>
<keyword evidence="6" id="KW-1185">Reference proteome</keyword>
<dbReference type="PANTHER" id="PTHR11525:SF0">
    <property type="entry name" value="FARNESYL PYROPHOSPHATE SYNTHASE"/>
    <property type="match status" value="1"/>
</dbReference>